<organism evidence="2 3">
    <name type="scientific">Bradyrhizobium zhanjiangense</name>
    <dbReference type="NCBI Taxonomy" id="1325107"/>
    <lineage>
        <taxon>Bacteria</taxon>
        <taxon>Pseudomonadati</taxon>
        <taxon>Pseudomonadota</taxon>
        <taxon>Alphaproteobacteria</taxon>
        <taxon>Hyphomicrobiales</taxon>
        <taxon>Nitrobacteraceae</taxon>
        <taxon>Bradyrhizobium</taxon>
    </lineage>
</organism>
<comment type="caution">
    <text evidence="2">The sequence shown here is derived from an EMBL/GenBank/DDBJ whole genome shotgun (WGS) entry which is preliminary data.</text>
</comment>
<gene>
    <name evidence="2" type="ORF">XH94_03040</name>
</gene>
<evidence type="ECO:0000313" key="2">
    <source>
        <dbReference type="EMBL" id="RXH42343.1"/>
    </source>
</evidence>
<name>A0A4Q0SQS4_9BRAD</name>
<accession>A0A4Q0SQS4</accession>
<dbReference type="Proteomes" id="UP000290565">
    <property type="component" value="Unassembled WGS sequence"/>
</dbReference>
<dbReference type="EMBL" id="LBJM01000006">
    <property type="protein sequence ID" value="RXH42343.1"/>
    <property type="molecule type" value="Genomic_DNA"/>
</dbReference>
<proteinExistence type="predicted"/>
<protein>
    <submittedName>
        <fullName evidence="2">Uncharacterized protein</fullName>
    </submittedName>
</protein>
<dbReference type="AlphaFoldDB" id="A0A4Q0SQS4"/>
<feature type="region of interest" description="Disordered" evidence="1">
    <location>
        <begin position="78"/>
        <end position="103"/>
    </location>
</feature>
<sequence>MSSLRDSTCLGVFVFAYALPMLAKSVIGPGALLGPVLRTGFPRGHERDLSGFLVTRPVPLPCSETPAEPMNLTMAAFPMLPPDPNTGGRSAEERRLVRQQKSPPLSDAFQRWLRTKLGLIS</sequence>
<evidence type="ECO:0000313" key="3">
    <source>
        <dbReference type="Proteomes" id="UP000290565"/>
    </source>
</evidence>
<reference evidence="2 3" key="1">
    <citation type="submission" date="2015-04" db="EMBL/GenBank/DDBJ databases">
        <title>Comparative genomics of rhizobia nodulating Arachis hypogaea in China.</title>
        <authorList>
            <person name="Li Y."/>
        </authorList>
    </citation>
    <scope>NUCLEOTIDE SEQUENCE [LARGE SCALE GENOMIC DNA]</scope>
    <source>
        <strain evidence="2 3">CCBAU 51787</strain>
    </source>
</reference>
<evidence type="ECO:0000256" key="1">
    <source>
        <dbReference type="SAM" id="MobiDB-lite"/>
    </source>
</evidence>